<feature type="transmembrane region" description="Helical" evidence="5">
    <location>
        <begin position="6"/>
        <end position="26"/>
    </location>
</feature>
<gene>
    <name evidence="6" type="ORF">DSM19430T_10590</name>
</gene>
<dbReference type="EMBL" id="BLVP01000005">
    <property type="protein sequence ID" value="GFM36375.1"/>
    <property type="molecule type" value="Genomic_DNA"/>
</dbReference>
<dbReference type="InterPro" id="IPR006603">
    <property type="entry name" value="PQ-loop_rpt"/>
</dbReference>
<comment type="caution">
    <text evidence="6">The sequence shown here is derived from an EMBL/GenBank/DDBJ whole genome shotgun (WGS) entry which is preliminary data.</text>
</comment>
<accession>A0A7J0BTB7</accession>
<dbReference type="AlphaFoldDB" id="A0A7J0BTB7"/>
<dbReference type="Gene3D" id="1.20.1280.290">
    <property type="match status" value="1"/>
</dbReference>
<evidence type="ECO:0000256" key="4">
    <source>
        <dbReference type="ARBA" id="ARBA00023136"/>
    </source>
</evidence>
<keyword evidence="2 5" id="KW-0812">Transmembrane</keyword>
<proteinExistence type="predicted"/>
<evidence type="ECO:0000256" key="1">
    <source>
        <dbReference type="ARBA" id="ARBA00004141"/>
    </source>
</evidence>
<reference evidence="6 7" key="1">
    <citation type="submission" date="2020-05" db="EMBL/GenBank/DDBJ databases">
        <title>Draft genome sequence of Desulfovibrio psychrotolerans JS1T.</title>
        <authorList>
            <person name="Ueno A."/>
            <person name="Tamazawa S."/>
            <person name="Tamamura S."/>
            <person name="Murakami T."/>
            <person name="Kiyama T."/>
            <person name="Inomata H."/>
            <person name="Amano Y."/>
            <person name="Miyakawa K."/>
            <person name="Tamaki H."/>
            <person name="Naganuma T."/>
            <person name="Kaneko K."/>
        </authorList>
    </citation>
    <scope>NUCLEOTIDE SEQUENCE [LARGE SCALE GENOMIC DNA]</scope>
    <source>
        <strain evidence="6 7">JS1</strain>
    </source>
</reference>
<keyword evidence="4 5" id="KW-0472">Membrane</keyword>
<evidence type="ECO:0000313" key="6">
    <source>
        <dbReference type="EMBL" id="GFM36375.1"/>
    </source>
</evidence>
<dbReference type="GO" id="GO:0016020">
    <property type="term" value="C:membrane"/>
    <property type="evidence" value="ECO:0007669"/>
    <property type="project" value="InterPro"/>
</dbReference>
<evidence type="ECO:0000256" key="3">
    <source>
        <dbReference type="ARBA" id="ARBA00022989"/>
    </source>
</evidence>
<name>A0A7J0BTB7_9BACT</name>
<comment type="subcellular location">
    <subcellularLocation>
        <location evidence="1">Membrane</location>
        <topology evidence="1">Multi-pass membrane protein</topology>
    </subcellularLocation>
</comment>
<dbReference type="GO" id="GO:0051119">
    <property type="term" value="F:sugar transmembrane transporter activity"/>
    <property type="evidence" value="ECO:0007669"/>
    <property type="project" value="InterPro"/>
</dbReference>
<evidence type="ECO:0000256" key="2">
    <source>
        <dbReference type="ARBA" id="ARBA00022692"/>
    </source>
</evidence>
<organism evidence="6 7">
    <name type="scientific">Desulfovibrio psychrotolerans</name>
    <dbReference type="NCBI Taxonomy" id="415242"/>
    <lineage>
        <taxon>Bacteria</taxon>
        <taxon>Pseudomonadati</taxon>
        <taxon>Thermodesulfobacteriota</taxon>
        <taxon>Desulfovibrionia</taxon>
        <taxon>Desulfovibrionales</taxon>
        <taxon>Desulfovibrionaceae</taxon>
        <taxon>Desulfovibrio</taxon>
    </lineage>
</organism>
<dbReference type="InterPro" id="IPR047662">
    <property type="entry name" value="SemiSWEET"/>
</dbReference>
<dbReference type="NCBIfam" id="NF037968">
    <property type="entry name" value="SemiSWEET_2"/>
    <property type="match status" value="1"/>
</dbReference>
<keyword evidence="3 5" id="KW-1133">Transmembrane helix</keyword>
<feature type="transmembrane region" description="Helical" evidence="5">
    <location>
        <begin position="62"/>
        <end position="82"/>
    </location>
</feature>
<evidence type="ECO:0008006" key="8">
    <source>
        <dbReference type="Google" id="ProtNLM"/>
    </source>
</evidence>
<feature type="transmembrane region" description="Helical" evidence="5">
    <location>
        <begin position="38"/>
        <end position="56"/>
    </location>
</feature>
<sequence length="89" mass="9928">MIPVQYVELVGSVAGCLTTLAFLPQVLRVWRTKSVRDISLLTYIALTCGVFLWFLYGLGVGSYPIITANGITFVLSLSILVMKLRYARR</sequence>
<evidence type="ECO:0000313" key="7">
    <source>
        <dbReference type="Proteomes" id="UP000503820"/>
    </source>
</evidence>
<evidence type="ECO:0000256" key="5">
    <source>
        <dbReference type="SAM" id="Phobius"/>
    </source>
</evidence>
<dbReference type="Pfam" id="PF04193">
    <property type="entry name" value="PQ-loop"/>
    <property type="match status" value="1"/>
</dbReference>
<dbReference type="Proteomes" id="UP000503820">
    <property type="component" value="Unassembled WGS sequence"/>
</dbReference>
<keyword evidence="7" id="KW-1185">Reference proteome</keyword>
<dbReference type="RefSeq" id="WP_174409050.1">
    <property type="nucleotide sequence ID" value="NZ_BLVP01000005.1"/>
</dbReference>
<protein>
    <recommendedName>
        <fullName evidence="8">Sugar transporter SemiSWEET</fullName>
    </recommendedName>
</protein>